<dbReference type="SUPFAM" id="SSF46785">
    <property type="entry name" value="Winged helix' DNA-binding domain"/>
    <property type="match status" value="1"/>
</dbReference>
<keyword evidence="3" id="KW-0804">Transcription</keyword>
<dbReference type="Pfam" id="PF00392">
    <property type="entry name" value="GntR"/>
    <property type="match status" value="1"/>
</dbReference>
<dbReference type="InterPro" id="IPR028978">
    <property type="entry name" value="Chorismate_lyase_/UTRA_dom_sf"/>
</dbReference>
<dbReference type="InterPro" id="IPR036390">
    <property type="entry name" value="WH_DNA-bd_sf"/>
</dbReference>
<dbReference type="SMART" id="SM00866">
    <property type="entry name" value="UTRA"/>
    <property type="match status" value="1"/>
</dbReference>
<protein>
    <submittedName>
        <fullName evidence="5">GntR family transcriptional regulator</fullName>
    </submittedName>
</protein>
<dbReference type="RefSeq" id="WP_254420109.1">
    <property type="nucleotide sequence ID" value="NZ_BAAAJB010000020.1"/>
</dbReference>
<feature type="domain" description="HTH gntR-type" evidence="4">
    <location>
        <begin position="7"/>
        <end position="74"/>
    </location>
</feature>
<evidence type="ECO:0000313" key="6">
    <source>
        <dbReference type="Proteomes" id="UP001055940"/>
    </source>
</evidence>
<sequence length="254" mass="28129">MRIATPKPKYVQVADLLRDAINSSDYPPGSMLPSQPQLAKEFGISQTLVSKAVRVLAREGLVHTTPTGSRVRAVPLMPRYATRRSSSAFREAGGAHGAFEAEVRRFGLTPRVDLSEVGRAECPDEAAGVLKIEPGVDVAIRRRHMFADDHPVLIATSYVPWELAEGTAILEEDTGTGGIYSRLAELGHEPVRFIESVRVRTPWPGEAEFLKISGEQQVLRVRRVAIDAQGVPVEVNIQVLPPQYWELHYEWESD</sequence>
<dbReference type="InterPro" id="IPR050679">
    <property type="entry name" value="Bact_HTH_transcr_reg"/>
</dbReference>
<dbReference type="Pfam" id="PF07702">
    <property type="entry name" value="UTRA"/>
    <property type="match status" value="1"/>
</dbReference>
<dbReference type="Gene3D" id="1.10.10.10">
    <property type="entry name" value="Winged helix-like DNA-binding domain superfamily/Winged helix DNA-binding domain"/>
    <property type="match status" value="1"/>
</dbReference>
<dbReference type="PROSITE" id="PS50949">
    <property type="entry name" value="HTH_GNTR"/>
    <property type="match status" value="1"/>
</dbReference>
<name>A0ABY5DCE1_9ACTN</name>
<accession>A0ABY5DCE1</accession>
<dbReference type="PRINTS" id="PR00035">
    <property type="entry name" value="HTHGNTR"/>
</dbReference>
<dbReference type="InterPro" id="IPR000524">
    <property type="entry name" value="Tscrpt_reg_HTH_GntR"/>
</dbReference>
<dbReference type="CDD" id="cd07377">
    <property type="entry name" value="WHTH_GntR"/>
    <property type="match status" value="1"/>
</dbReference>
<dbReference type="InterPro" id="IPR036388">
    <property type="entry name" value="WH-like_DNA-bd_sf"/>
</dbReference>
<evidence type="ECO:0000259" key="4">
    <source>
        <dbReference type="PROSITE" id="PS50949"/>
    </source>
</evidence>
<dbReference type="Proteomes" id="UP001055940">
    <property type="component" value="Chromosome"/>
</dbReference>
<keyword evidence="2" id="KW-0238">DNA-binding</keyword>
<dbReference type="InterPro" id="IPR011663">
    <property type="entry name" value="UTRA"/>
</dbReference>
<gene>
    <name evidence="5" type="ORF">NE857_05875</name>
</gene>
<dbReference type="PANTHER" id="PTHR44846">
    <property type="entry name" value="MANNOSYL-D-GLYCERATE TRANSPORT/METABOLISM SYSTEM REPRESSOR MNGR-RELATED"/>
    <property type="match status" value="1"/>
</dbReference>
<dbReference type="SUPFAM" id="SSF64288">
    <property type="entry name" value="Chorismate lyase-like"/>
    <property type="match status" value="1"/>
</dbReference>
<evidence type="ECO:0000313" key="5">
    <source>
        <dbReference type="EMBL" id="USY21168.1"/>
    </source>
</evidence>
<dbReference type="EMBL" id="CP099837">
    <property type="protein sequence ID" value="USY21168.1"/>
    <property type="molecule type" value="Genomic_DNA"/>
</dbReference>
<evidence type="ECO:0000256" key="1">
    <source>
        <dbReference type="ARBA" id="ARBA00023015"/>
    </source>
</evidence>
<evidence type="ECO:0000256" key="3">
    <source>
        <dbReference type="ARBA" id="ARBA00023163"/>
    </source>
</evidence>
<keyword evidence="6" id="KW-1185">Reference proteome</keyword>
<evidence type="ECO:0000256" key="2">
    <source>
        <dbReference type="ARBA" id="ARBA00023125"/>
    </source>
</evidence>
<organism evidence="5 6">
    <name type="scientific">Nocardiopsis exhalans</name>
    <dbReference type="NCBI Taxonomy" id="163604"/>
    <lineage>
        <taxon>Bacteria</taxon>
        <taxon>Bacillati</taxon>
        <taxon>Actinomycetota</taxon>
        <taxon>Actinomycetes</taxon>
        <taxon>Streptosporangiales</taxon>
        <taxon>Nocardiopsidaceae</taxon>
        <taxon>Nocardiopsis</taxon>
    </lineage>
</organism>
<keyword evidence="1" id="KW-0805">Transcription regulation</keyword>
<dbReference type="SMART" id="SM00345">
    <property type="entry name" value="HTH_GNTR"/>
    <property type="match status" value="1"/>
</dbReference>
<proteinExistence type="predicted"/>
<dbReference type="Gene3D" id="3.40.1410.10">
    <property type="entry name" value="Chorismate lyase-like"/>
    <property type="match status" value="1"/>
</dbReference>
<reference evidence="5" key="1">
    <citation type="submission" date="2022-06" db="EMBL/GenBank/DDBJ databases">
        <authorList>
            <person name="Ping M."/>
        </authorList>
    </citation>
    <scope>NUCLEOTIDE SEQUENCE</scope>
    <source>
        <strain evidence="5">JCM11759T</strain>
    </source>
</reference>
<dbReference type="PANTHER" id="PTHR44846:SF17">
    <property type="entry name" value="GNTR-FAMILY TRANSCRIPTIONAL REGULATOR"/>
    <property type="match status" value="1"/>
</dbReference>